<feature type="compositionally biased region" description="Basic and acidic residues" evidence="1">
    <location>
        <begin position="33"/>
        <end position="43"/>
    </location>
</feature>
<dbReference type="OrthoDB" id="68437at2759"/>
<sequence>MVRSAAGLLKVGVASGQAVHALRQGTTKSCAASEEREPGDDCQKGSVVPEFSEMTGGSSHSASPSIFNHIIYGLPNLVLT</sequence>
<keyword evidence="3" id="KW-1185">Reference proteome</keyword>
<proteinExistence type="predicted"/>
<comment type="caution">
    <text evidence="2">The sequence shown here is derived from an EMBL/GenBank/DDBJ whole genome shotgun (WGS) entry which is preliminary data.</text>
</comment>
<dbReference type="AlphaFoldDB" id="A0A9Q1CWB0"/>
<accession>A0A9Q1CWB0</accession>
<dbReference type="Proteomes" id="UP001152803">
    <property type="component" value="Unassembled WGS sequence"/>
</dbReference>
<dbReference type="EMBL" id="JAFJMO010000018">
    <property type="protein sequence ID" value="KAJ8250416.1"/>
    <property type="molecule type" value="Genomic_DNA"/>
</dbReference>
<evidence type="ECO:0000313" key="3">
    <source>
        <dbReference type="Proteomes" id="UP001152803"/>
    </source>
</evidence>
<evidence type="ECO:0000256" key="1">
    <source>
        <dbReference type="SAM" id="MobiDB-lite"/>
    </source>
</evidence>
<reference evidence="2" key="1">
    <citation type="journal article" date="2023" name="Science">
        <title>Genome structures resolve the early diversification of teleost fishes.</title>
        <authorList>
            <person name="Parey E."/>
            <person name="Louis A."/>
            <person name="Montfort J."/>
            <person name="Bouchez O."/>
            <person name="Roques C."/>
            <person name="Iampietro C."/>
            <person name="Lluch J."/>
            <person name="Castinel A."/>
            <person name="Donnadieu C."/>
            <person name="Desvignes T."/>
            <person name="Floi Bucao C."/>
            <person name="Jouanno E."/>
            <person name="Wen M."/>
            <person name="Mejri S."/>
            <person name="Dirks R."/>
            <person name="Jansen H."/>
            <person name="Henkel C."/>
            <person name="Chen W.J."/>
            <person name="Zahm M."/>
            <person name="Cabau C."/>
            <person name="Klopp C."/>
            <person name="Thompson A.W."/>
            <person name="Robinson-Rechavi M."/>
            <person name="Braasch I."/>
            <person name="Lecointre G."/>
            <person name="Bobe J."/>
            <person name="Postlethwait J.H."/>
            <person name="Berthelot C."/>
            <person name="Roest Crollius H."/>
            <person name="Guiguen Y."/>
        </authorList>
    </citation>
    <scope>NUCLEOTIDE SEQUENCE</scope>
    <source>
        <strain evidence="2">Concon-B</strain>
    </source>
</reference>
<evidence type="ECO:0000313" key="2">
    <source>
        <dbReference type="EMBL" id="KAJ8250416.1"/>
    </source>
</evidence>
<organism evidence="2 3">
    <name type="scientific">Conger conger</name>
    <name type="common">Conger eel</name>
    <name type="synonym">Muraena conger</name>
    <dbReference type="NCBI Taxonomy" id="82655"/>
    <lineage>
        <taxon>Eukaryota</taxon>
        <taxon>Metazoa</taxon>
        <taxon>Chordata</taxon>
        <taxon>Craniata</taxon>
        <taxon>Vertebrata</taxon>
        <taxon>Euteleostomi</taxon>
        <taxon>Actinopterygii</taxon>
        <taxon>Neopterygii</taxon>
        <taxon>Teleostei</taxon>
        <taxon>Anguilliformes</taxon>
        <taxon>Congridae</taxon>
        <taxon>Conger</taxon>
    </lineage>
</organism>
<gene>
    <name evidence="2" type="ORF">COCON_G00223380</name>
</gene>
<protein>
    <submittedName>
        <fullName evidence="2">Uncharacterized protein</fullName>
    </submittedName>
</protein>
<name>A0A9Q1CWB0_CONCO</name>
<feature type="region of interest" description="Disordered" evidence="1">
    <location>
        <begin position="29"/>
        <end position="61"/>
    </location>
</feature>